<keyword evidence="2" id="KW-1185">Reference proteome</keyword>
<evidence type="ECO:0000313" key="1">
    <source>
        <dbReference type="EMBL" id="CAI9092265.1"/>
    </source>
</evidence>
<dbReference type="EMBL" id="OX459118">
    <property type="protein sequence ID" value="CAI9092265.1"/>
    <property type="molecule type" value="Genomic_DNA"/>
</dbReference>
<organism evidence="1 2">
    <name type="scientific">Oldenlandia corymbosa var. corymbosa</name>
    <dbReference type="NCBI Taxonomy" id="529605"/>
    <lineage>
        <taxon>Eukaryota</taxon>
        <taxon>Viridiplantae</taxon>
        <taxon>Streptophyta</taxon>
        <taxon>Embryophyta</taxon>
        <taxon>Tracheophyta</taxon>
        <taxon>Spermatophyta</taxon>
        <taxon>Magnoliopsida</taxon>
        <taxon>eudicotyledons</taxon>
        <taxon>Gunneridae</taxon>
        <taxon>Pentapetalae</taxon>
        <taxon>asterids</taxon>
        <taxon>lamiids</taxon>
        <taxon>Gentianales</taxon>
        <taxon>Rubiaceae</taxon>
        <taxon>Rubioideae</taxon>
        <taxon>Spermacoceae</taxon>
        <taxon>Hedyotis-Oldenlandia complex</taxon>
        <taxon>Oldenlandia</taxon>
    </lineage>
</organism>
<proteinExistence type="predicted"/>
<evidence type="ECO:0000313" key="2">
    <source>
        <dbReference type="Proteomes" id="UP001161247"/>
    </source>
</evidence>
<gene>
    <name evidence="1" type="ORF">OLC1_LOCUS3975</name>
</gene>
<accession>A0AAV1CBH9</accession>
<dbReference type="Proteomes" id="UP001161247">
    <property type="component" value="Chromosome 1"/>
</dbReference>
<protein>
    <submittedName>
        <fullName evidence="1">OLC1v1027459C1</fullName>
    </submittedName>
</protein>
<name>A0AAV1CBH9_OLDCO</name>
<reference evidence="1" key="1">
    <citation type="submission" date="2023-03" db="EMBL/GenBank/DDBJ databases">
        <authorList>
            <person name="Julca I."/>
        </authorList>
    </citation>
    <scope>NUCLEOTIDE SEQUENCE</scope>
</reference>
<sequence>MPLQQEIKSVFYGLTEINDVLSKFGGTNDERAADDSACGHDVSCNSAIQDLPSNIESLLMNIVLEVGSYIPNFWGCVSTSKVLNFFEFR</sequence>
<dbReference type="AlphaFoldDB" id="A0AAV1CBH9"/>